<keyword evidence="4" id="KW-1185">Reference proteome</keyword>
<dbReference type="InterPro" id="IPR046349">
    <property type="entry name" value="C1-like_sf"/>
</dbReference>
<comment type="caution">
    <text evidence="3">The sequence shown here is derived from an EMBL/GenBank/DDBJ whole genome shotgun (WGS) entry which is preliminary data.</text>
</comment>
<feature type="domain" description="DC1" evidence="2">
    <location>
        <begin position="328"/>
        <end position="377"/>
    </location>
</feature>
<reference evidence="3" key="1">
    <citation type="submission" date="2023-07" db="EMBL/GenBank/DDBJ databases">
        <title>draft genome sequence of fig (Ficus carica).</title>
        <authorList>
            <person name="Takahashi T."/>
            <person name="Nishimura K."/>
        </authorList>
    </citation>
    <scope>NUCLEOTIDE SEQUENCE</scope>
</reference>
<evidence type="ECO:0000256" key="1">
    <source>
        <dbReference type="ARBA" id="ARBA00022737"/>
    </source>
</evidence>
<proteinExistence type="predicted"/>
<protein>
    <recommendedName>
        <fullName evidence="2">DC1 domain-containing protein</fullName>
    </recommendedName>
</protein>
<dbReference type="InterPro" id="IPR004146">
    <property type="entry name" value="DC1"/>
</dbReference>
<accession>A0AA88JDJ8</accession>
<dbReference type="PANTHER" id="PTHR32410">
    <property type="entry name" value="CYSTEINE/HISTIDINE-RICH C1 DOMAIN FAMILY PROTEIN"/>
    <property type="match status" value="1"/>
</dbReference>
<dbReference type="PANTHER" id="PTHR32410:SF203">
    <property type="entry name" value="CYSTEINE_HISTIDINE-RICH C1 DOMAIN FAMILY PROTEIN"/>
    <property type="match status" value="1"/>
</dbReference>
<evidence type="ECO:0000259" key="2">
    <source>
        <dbReference type="Pfam" id="PF03107"/>
    </source>
</evidence>
<dbReference type="Proteomes" id="UP001187192">
    <property type="component" value="Unassembled WGS sequence"/>
</dbReference>
<dbReference type="InterPro" id="IPR053192">
    <property type="entry name" value="Vacuole_Formation_Reg"/>
</dbReference>
<keyword evidence="1" id="KW-0677">Repeat</keyword>
<evidence type="ECO:0000313" key="3">
    <source>
        <dbReference type="EMBL" id="GMN69890.1"/>
    </source>
</evidence>
<dbReference type="Pfam" id="PF03107">
    <property type="entry name" value="C1_2"/>
    <property type="match status" value="1"/>
</dbReference>
<dbReference type="AlphaFoldDB" id="A0AA88JDJ8"/>
<sequence length="381" mass="43889">MGERIIKHFSHKHNLQFHRDILEVHSCFICNLSFGGQHDSNGYACSLCFHFIHGKCAKLEQHINHSLHTRHHLTLAKRSLSNTTTTTTLSSSSCCYFCEKPIGNECTYACDECSNFHMHTTCAMITLPKILRSDDVDGGQHHNVVQYTCHEKGMKLVEHEDERKGRAKCFACHSLWSGPAYSCTLNECENFLHKSCADLQQKIKHPFHSRHPLLLLVSKPLSCRSCCKKNCSLIFNCHEDGCDFHLCPKCIFLDTIVKCRSHDHLLPLVENASCEIQCDACQKSYKNWVGVVPSEVIHTRSFLFRCMECVFNLHFLCGPLPITIKYEYHIHPLLLLDHLILEDDSDECYCDICEEEVDLQFRIYYCEDCKYVAHIHCLNSE</sequence>
<dbReference type="EMBL" id="BTGU01000962">
    <property type="protein sequence ID" value="GMN69890.1"/>
    <property type="molecule type" value="Genomic_DNA"/>
</dbReference>
<gene>
    <name evidence="3" type="ORF">TIFTF001_038937</name>
</gene>
<dbReference type="SUPFAM" id="SSF57889">
    <property type="entry name" value="Cysteine-rich domain"/>
    <property type="match status" value="3"/>
</dbReference>
<name>A0AA88JDJ8_FICCA</name>
<organism evidence="3 4">
    <name type="scientific">Ficus carica</name>
    <name type="common">Common fig</name>
    <dbReference type="NCBI Taxonomy" id="3494"/>
    <lineage>
        <taxon>Eukaryota</taxon>
        <taxon>Viridiplantae</taxon>
        <taxon>Streptophyta</taxon>
        <taxon>Embryophyta</taxon>
        <taxon>Tracheophyta</taxon>
        <taxon>Spermatophyta</taxon>
        <taxon>Magnoliopsida</taxon>
        <taxon>eudicotyledons</taxon>
        <taxon>Gunneridae</taxon>
        <taxon>Pentapetalae</taxon>
        <taxon>rosids</taxon>
        <taxon>fabids</taxon>
        <taxon>Rosales</taxon>
        <taxon>Moraceae</taxon>
        <taxon>Ficeae</taxon>
        <taxon>Ficus</taxon>
    </lineage>
</organism>
<evidence type="ECO:0000313" key="4">
    <source>
        <dbReference type="Proteomes" id="UP001187192"/>
    </source>
</evidence>
<feature type="non-terminal residue" evidence="3">
    <location>
        <position position="381"/>
    </location>
</feature>